<dbReference type="EMBL" id="JBAWKB010000001">
    <property type="protein sequence ID" value="MFH6770631.1"/>
    <property type="molecule type" value="Genomic_DNA"/>
</dbReference>
<organism evidence="10 11">
    <name type="scientific">Gaetbulibacter aestuarii</name>
    <dbReference type="NCBI Taxonomy" id="1502358"/>
    <lineage>
        <taxon>Bacteria</taxon>
        <taxon>Pseudomonadati</taxon>
        <taxon>Bacteroidota</taxon>
        <taxon>Flavobacteriia</taxon>
        <taxon>Flavobacteriales</taxon>
        <taxon>Flavobacteriaceae</taxon>
        <taxon>Gaetbulibacter</taxon>
    </lineage>
</organism>
<feature type="coiled-coil region" evidence="7">
    <location>
        <begin position="156"/>
        <end position="190"/>
    </location>
</feature>
<dbReference type="InterPro" id="IPR051048">
    <property type="entry name" value="Peptidase_S8/S53_subtilisin"/>
</dbReference>
<evidence type="ECO:0000256" key="3">
    <source>
        <dbReference type="ARBA" id="ARBA00022801"/>
    </source>
</evidence>
<dbReference type="PANTHER" id="PTHR43399:SF4">
    <property type="entry name" value="CELL WALL-ASSOCIATED PROTEASE"/>
    <property type="match status" value="1"/>
</dbReference>
<evidence type="ECO:0000256" key="1">
    <source>
        <dbReference type="ARBA" id="ARBA00011073"/>
    </source>
</evidence>
<dbReference type="InterPro" id="IPR036852">
    <property type="entry name" value="Peptidase_S8/S53_dom_sf"/>
</dbReference>
<accession>A0ABW7MUX5</accession>
<proteinExistence type="inferred from homology"/>
<evidence type="ECO:0000256" key="6">
    <source>
        <dbReference type="RuleBase" id="RU003355"/>
    </source>
</evidence>
<evidence type="ECO:0000313" key="10">
    <source>
        <dbReference type="EMBL" id="MFH6770631.1"/>
    </source>
</evidence>
<name>A0ABW7MUX5_9FLAO</name>
<gene>
    <name evidence="10" type="ORF">V8G58_01700</name>
</gene>
<evidence type="ECO:0000256" key="7">
    <source>
        <dbReference type="SAM" id="Coils"/>
    </source>
</evidence>
<feature type="compositionally biased region" description="Basic and acidic residues" evidence="8">
    <location>
        <begin position="257"/>
        <end position="273"/>
    </location>
</feature>
<dbReference type="PROSITE" id="PS00138">
    <property type="entry name" value="SUBTILASE_SER"/>
    <property type="match status" value="1"/>
</dbReference>
<dbReference type="PRINTS" id="PR00723">
    <property type="entry name" value="SUBTILISIN"/>
</dbReference>
<dbReference type="RefSeq" id="WP_344739006.1">
    <property type="nucleotide sequence ID" value="NZ_BAABAY010000001.1"/>
</dbReference>
<feature type="active site" description="Charge relay system" evidence="5">
    <location>
        <position position="290"/>
    </location>
</feature>
<dbReference type="PROSITE" id="PS00136">
    <property type="entry name" value="SUBTILASE_ASP"/>
    <property type="match status" value="1"/>
</dbReference>
<evidence type="ECO:0000256" key="4">
    <source>
        <dbReference type="ARBA" id="ARBA00022825"/>
    </source>
</evidence>
<dbReference type="PIRSF" id="PIRSF037892">
    <property type="entry name" value="Subtilisin_rel_SRU_0565"/>
    <property type="match status" value="1"/>
</dbReference>
<feature type="region of interest" description="Disordered" evidence="8">
    <location>
        <begin position="257"/>
        <end position="290"/>
    </location>
</feature>
<sequence length="535" mass="58786">MNRIKSFALIGLLITLIYSCGSTAPIISTPIEQVDNIPLKVQPLTDAQEKVWSHLDLIQDTIPGMSVEKAYADIIKNRKGSDVIVAVVDSGIDIDHEDLQGHIWVNKDEIPNNGVDDDKNGYVDDVNGWNFLGDTYDEQLEYVRILAKGDTSNPDYQKAEKEYNEEYQKYANLRSNYNQIETQVKKADDIIANYLDTKEYTKEAVDTIQANNEDLARAVNVIKYVYSFDMDSPQAFLDELNSELVQINDRLDYNLNKDFKGRKNGDDPDDFSKKYYGNNNVRPSEKDEKHGTHVAGIIAASRNNGLGVNGVANNVKIMAVRTVPNGDEYDKDVALAIRYAVDNGASIINSSFGKYYSPHSDWVRDAIAYAGKHDVLIVNAAGNEAENLDEKSVYPNDAIGVGPEVSKTFLTVGSIGSTYGSKMVSSFSNYGKVNVDIFAPGGNIYSTIPFSDYEFLSGTSMASPSTAGVAALIRSYFPKLSAAQVKQVIMDSGLPINTKVIVGGDTSNIKPFSDLSRSGKIVNAYNALILASKVK</sequence>
<feature type="domain" description="Peptidase S8/S53" evidence="9">
    <location>
        <begin position="80"/>
        <end position="492"/>
    </location>
</feature>
<dbReference type="InterPro" id="IPR023828">
    <property type="entry name" value="Peptidase_S8_Ser-AS"/>
</dbReference>
<feature type="active site" description="Charge relay system" evidence="5">
    <location>
        <position position="460"/>
    </location>
</feature>
<dbReference type="InterPro" id="IPR015500">
    <property type="entry name" value="Peptidase_S8_subtilisin-rel"/>
</dbReference>
<dbReference type="InterPro" id="IPR000209">
    <property type="entry name" value="Peptidase_S8/S53_dom"/>
</dbReference>
<evidence type="ECO:0000256" key="2">
    <source>
        <dbReference type="ARBA" id="ARBA00022670"/>
    </source>
</evidence>
<dbReference type="PANTHER" id="PTHR43399">
    <property type="entry name" value="SUBTILISIN-RELATED"/>
    <property type="match status" value="1"/>
</dbReference>
<comment type="caution">
    <text evidence="10">The sequence shown here is derived from an EMBL/GenBank/DDBJ whole genome shotgun (WGS) entry which is preliminary data.</text>
</comment>
<keyword evidence="7" id="KW-0175">Coiled coil</keyword>
<dbReference type="InterPro" id="IPR034080">
    <property type="entry name" value="Protease_P7-like_dom"/>
</dbReference>
<dbReference type="EC" id="3.4.-.-" evidence="10"/>
<dbReference type="PROSITE" id="PS00137">
    <property type="entry name" value="SUBTILASE_HIS"/>
    <property type="match status" value="1"/>
</dbReference>
<keyword evidence="2 5" id="KW-0645">Protease</keyword>
<dbReference type="InterPro" id="IPR022398">
    <property type="entry name" value="Peptidase_S8_His-AS"/>
</dbReference>
<reference evidence="10 11" key="1">
    <citation type="submission" date="2024-02" db="EMBL/GenBank/DDBJ databases">
        <title>A Gaetbulibacter species isolated from tidal flats and genomic insights of their niches.</title>
        <authorList>
            <person name="Ye Y."/>
        </authorList>
    </citation>
    <scope>NUCLEOTIDE SEQUENCE [LARGE SCALE GENOMIC DNA]</scope>
    <source>
        <strain evidence="10 11">KYW382</strain>
    </source>
</reference>
<dbReference type="Gene3D" id="3.40.50.200">
    <property type="entry name" value="Peptidase S8/S53 domain"/>
    <property type="match status" value="2"/>
</dbReference>
<dbReference type="PROSITE" id="PS51892">
    <property type="entry name" value="SUBTILASE"/>
    <property type="match status" value="1"/>
</dbReference>
<protein>
    <submittedName>
        <fullName evidence="10">S8 family peptidase</fullName>
        <ecNumber evidence="10">3.4.-.-</ecNumber>
    </submittedName>
</protein>
<dbReference type="Proteomes" id="UP001610100">
    <property type="component" value="Unassembled WGS sequence"/>
</dbReference>
<dbReference type="SUPFAM" id="SSF52743">
    <property type="entry name" value="Subtilisin-like"/>
    <property type="match status" value="1"/>
</dbReference>
<keyword evidence="11" id="KW-1185">Reference proteome</keyword>
<dbReference type="InterPro" id="IPR023827">
    <property type="entry name" value="Peptidase_S8_Asp-AS"/>
</dbReference>
<keyword evidence="4 5" id="KW-0720">Serine protease</keyword>
<dbReference type="Pfam" id="PF00082">
    <property type="entry name" value="Peptidase_S8"/>
    <property type="match status" value="1"/>
</dbReference>
<evidence type="ECO:0000313" key="11">
    <source>
        <dbReference type="Proteomes" id="UP001610100"/>
    </source>
</evidence>
<dbReference type="CDD" id="cd07483">
    <property type="entry name" value="Peptidases_S8_Subtilisin_Novo-like"/>
    <property type="match status" value="1"/>
</dbReference>
<keyword evidence="3 5" id="KW-0378">Hydrolase</keyword>
<comment type="similarity">
    <text evidence="1 5 6">Belongs to the peptidase S8 family.</text>
</comment>
<evidence type="ECO:0000256" key="5">
    <source>
        <dbReference type="PROSITE-ProRule" id="PRU01240"/>
    </source>
</evidence>
<dbReference type="GO" id="GO:0016787">
    <property type="term" value="F:hydrolase activity"/>
    <property type="evidence" value="ECO:0007669"/>
    <property type="project" value="UniProtKB-KW"/>
</dbReference>
<dbReference type="PROSITE" id="PS51257">
    <property type="entry name" value="PROKAR_LIPOPROTEIN"/>
    <property type="match status" value="1"/>
</dbReference>
<evidence type="ECO:0000256" key="8">
    <source>
        <dbReference type="SAM" id="MobiDB-lite"/>
    </source>
</evidence>
<dbReference type="InterPro" id="IPR017308">
    <property type="entry name" value="Pept_S8_subtilisin_bacteroid"/>
</dbReference>
<feature type="active site" description="Charge relay system" evidence="5">
    <location>
        <position position="89"/>
    </location>
</feature>
<evidence type="ECO:0000259" key="9">
    <source>
        <dbReference type="Pfam" id="PF00082"/>
    </source>
</evidence>